<accession>A0A5E8C1G5</accession>
<dbReference type="GeneID" id="43584394"/>
<feature type="chain" id="PRO_5022802578" evidence="1">
    <location>
        <begin position="20"/>
        <end position="373"/>
    </location>
</feature>
<name>A0A5E8C1G5_9ASCO</name>
<evidence type="ECO:0000313" key="3">
    <source>
        <dbReference type="Proteomes" id="UP000398389"/>
    </source>
</evidence>
<keyword evidence="3" id="KW-1185">Reference proteome</keyword>
<evidence type="ECO:0000313" key="2">
    <source>
        <dbReference type="EMBL" id="VVT57192.1"/>
    </source>
</evidence>
<evidence type="ECO:0000256" key="1">
    <source>
        <dbReference type="SAM" id="SignalP"/>
    </source>
</evidence>
<dbReference type="OrthoDB" id="4024574at2759"/>
<organism evidence="2 3">
    <name type="scientific">Magnusiomyces paraingens</name>
    <dbReference type="NCBI Taxonomy" id="2606893"/>
    <lineage>
        <taxon>Eukaryota</taxon>
        <taxon>Fungi</taxon>
        <taxon>Dikarya</taxon>
        <taxon>Ascomycota</taxon>
        <taxon>Saccharomycotina</taxon>
        <taxon>Dipodascomycetes</taxon>
        <taxon>Dipodascales</taxon>
        <taxon>Dipodascaceae</taxon>
        <taxon>Magnusiomyces</taxon>
    </lineage>
</organism>
<gene>
    <name evidence="2" type="ORF">SAPINGB_P005580</name>
</gene>
<feature type="signal peptide" evidence="1">
    <location>
        <begin position="1"/>
        <end position="19"/>
    </location>
</feature>
<dbReference type="Proteomes" id="UP000398389">
    <property type="component" value="Unassembled WGS sequence"/>
</dbReference>
<protein>
    <submittedName>
        <fullName evidence="2">Uncharacterized protein</fullName>
    </submittedName>
</protein>
<dbReference type="AlphaFoldDB" id="A0A5E8C1G5"/>
<dbReference type="EMBL" id="CABVLU010000004">
    <property type="protein sequence ID" value="VVT57192.1"/>
    <property type="molecule type" value="Genomic_DNA"/>
</dbReference>
<dbReference type="RefSeq" id="XP_031856185.1">
    <property type="nucleotide sequence ID" value="XM_032000294.1"/>
</dbReference>
<proteinExistence type="predicted"/>
<keyword evidence="1" id="KW-0732">Signal</keyword>
<reference evidence="2 3" key="1">
    <citation type="submission" date="2019-09" db="EMBL/GenBank/DDBJ databases">
        <authorList>
            <person name="Brejova B."/>
        </authorList>
    </citation>
    <scope>NUCLEOTIDE SEQUENCE [LARGE SCALE GENOMIC DNA]</scope>
</reference>
<sequence length="373" mass="42652">MHFSIVYRVFILVASVVTAKIISKSNFCSQQDIYGNDFSGVIVQHQYTVDYPPQNHLRVTRCHKGKDRPYDAFLPLPQSQDIKWGQKFCTGNKDKKAVCYILARHKTTSRRVVSLYPAGEWVGGIFLCPGHLLDDGEPCVNENAVPLWPLVASKFAHFEEIHISSTLTRAPILVSADPSDPTNNIPVNWANFIDVYEEYVYQYGSWEPQRMMGDLAINTFRSVSDMAKSPFFPRTNRVYFDPGDYRPRRLVRVLEPRRLPEEDPDNFDRRLSSAYFDLPTLDGDDYKKALISITSTQNNDNKKDKKIELPITMGSLVQLSYHVPRSIFDNLLQAIYTYNSVETAALNVNDSKYQHPAPFRNPSISLDQITLQS</sequence>